<accession>A0A1X7VRL1</accession>
<feature type="region of interest" description="Disordered" evidence="1">
    <location>
        <begin position="274"/>
        <end position="331"/>
    </location>
</feature>
<dbReference type="AlphaFoldDB" id="A0A1X7VRL1"/>
<feature type="compositionally biased region" description="Basic and acidic residues" evidence="1">
    <location>
        <begin position="283"/>
        <end position="293"/>
    </location>
</feature>
<dbReference type="EnsemblMetazoa" id="Aqu2.1.42465_001">
    <property type="protein sequence ID" value="Aqu2.1.42465_001"/>
    <property type="gene ID" value="Aqu2.1.42465"/>
</dbReference>
<evidence type="ECO:0000313" key="2">
    <source>
        <dbReference type="EnsemblMetazoa" id="Aqu2.1.42465_001"/>
    </source>
</evidence>
<dbReference type="PANTHER" id="PTHR34415:SF1">
    <property type="entry name" value="INTEGRASE CATALYTIC DOMAIN-CONTAINING PROTEIN"/>
    <property type="match status" value="1"/>
</dbReference>
<organism evidence="2">
    <name type="scientific">Amphimedon queenslandica</name>
    <name type="common">Sponge</name>
    <dbReference type="NCBI Taxonomy" id="400682"/>
    <lineage>
        <taxon>Eukaryota</taxon>
        <taxon>Metazoa</taxon>
        <taxon>Porifera</taxon>
        <taxon>Demospongiae</taxon>
        <taxon>Heteroscleromorpha</taxon>
        <taxon>Haplosclerida</taxon>
        <taxon>Niphatidae</taxon>
        <taxon>Amphimedon</taxon>
    </lineage>
</organism>
<name>A0A1X7VRL1_AMPQE</name>
<feature type="compositionally biased region" description="Polar residues" evidence="1">
    <location>
        <begin position="295"/>
        <end position="306"/>
    </location>
</feature>
<sequence length="364" mass="41540">MRVGGDFQELTKGQLEMTILAHLMSSTSCETVERNRNEYEYREKKICKKLFLFIYSIRNGTYKNLRHFLQNGIKPSIKDVVAFLENYAQDYGILLPGRIPGVRDYGKAKLLPSSVSRRMVYWQYDDAGREHTLSESSFKRIWRNYVPHIYRIKPITDLCWTCKKNSTVILRNAGCEIQSQSEAIVAAKEHIDLVRRERDYFREVLKRTKDAIKKLDLTMERPVNQMVVEVHNSFDYAQQILLTHQAIQLNNSNGHYATQLSTAINIAGIAVSSENDSSPGAHSDTDTGDKPESPFETSGSENTKPLASTPKWCKTHSIKTKTAEKKSSPDPIEVKLLSQLKRANTEVSTEDDKEFAFSKTIAYT</sequence>
<proteinExistence type="predicted"/>
<evidence type="ECO:0000256" key="1">
    <source>
        <dbReference type="SAM" id="MobiDB-lite"/>
    </source>
</evidence>
<dbReference type="PANTHER" id="PTHR34415">
    <property type="entry name" value="INTEGRASE CATALYTIC DOMAIN-CONTAINING PROTEIN"/>
    <property type="match status" value="1"/>
</dbReference>
<protein>
    <submittedName>
        <fullName evidence="2">Uncharacterized protein</fullName>
    </submittedName>
</protein>
<reference evidence="2" key="1">
    <citation type="submission" date="2017-05" db="UniProtKB">
        <authorList>
            <consortium name="EnsemblMetazoa"/>
        </authorList>
    </citation>
    <scope>IDENTIFICATION</scope>
</reference>
<dbReference type="PROSITE" id="PS51257">
    <property type="entry name" value="PROKAR_LIPOPROTEIN"/>
    <property type="match status" value="1"/>
</dbReference>
<dbReference type="InParanoid" id="A0A1X7VRL1"/>